<evidence type="ECO:0000256" key="3">
    <source>
        <dbReference type="ARBA" id="ARBA00022679"/>
    </source>
</evidence>
<name>A0AAJ0UGY0_HALSE</name>
<dbReference type="InterPro" id="IPR050156">
    <property type="entry name" value="TC-AMP_synthase_SUA5"/>
</dbReference>
<dbReference type="GO" id="GO:0006450">
    <property type="term" value="P:regulation of translational fidelity"/>
    <property type="evidence" value="ECO:0007669"/>
    <property type="project" value="TreeGrafter"/>
</dbReference>
<evidence type="ECO:0000313" key="12">
    <source>
        <dbReference type="Proteomes" id="UP001296967"/>
    </source>
</evidence>
<keyword evidence="2 9" id="KW-0963">Cytoplasm</keyword>
<protein>
    <recommendedName>
        <fullName evidence="9">Threonylcarbamoyl-AMP synthase</fullName>
        <shortName evidence="9">TC-AMP synthase</shortName>
        <ecNumber evidence="9">2.7.7.87</ecNumber>
    </recommendedName>
    <alternativeName>
        <fullName evidence="9">L-threonylcarbamoyladenylate synthase</fullName>
    </alternativeName>
    <alternativeName>
        <fullName evidence="9">t(6)A37 threonylcarbamoyladenosine biosynthesis protein TsaC</fullName>
    </alternativeName>
    <alternativeName>
        <fullName evidence="9">tRNA threonylcarbamoyladenosine biosynthesis protein TsaC</fullName>
    </alternativeName>
</protein>
<dbReference type="HAMAP" id="MF_01852">
    <property type="entry name" value="TsaC"/>
    <property type="match status" value="1"/>
</dbReference>
<dbReference type="Gene3D" id="3.90.870.10">
    <property type="entry name" value="DHBP synthase"/>
    <property type="match status" value="1"/>
</dbReference>
<dbReference type="SUPFAM" id="SSF55821">
    <property type="entry name" value="YrdC/RibB"/>
    <property type="match status" value="1"/>
</dbReference>
<dbReference type="InterPro" id="IPR023535">
    <property type="entry name" value="TC-AMP_synthase"/>
</dbReference>
<reference evidence="11" key="1">
    <citation type="submission" date="2017-05" db="EMBL/GenBank/DDBJ databases">
        <authorList>
            <person name="Imhoff J.F."/>
            <person name="Rahn T."/>
            <person name="Kuenzel S."/>
            <person name="Neulinger S.C."/>
        </authorList>
    </citation>
    <scope>NUCLEOTIDE SEQUENCE</scope>
    <source>
        <strain evidence="11">DSM 4395</strain>
    </source>
</reference>
<dbReference type="Pfam" id="PF01300">
    <property type="entry name" value="Sua5_yciO_yrdC"/>
    <property type="match status" value="1"/>
</dbReference>
<dbReference type="PANTHER" id="PTHR17490">
    <property type="entry name" value="SUA5"/>
    <property type="match status" value="1"/>
</dbReference>
<comment type="function">
    <text evidence="9">Required for the formation of a threonylcarbamoyl group on adenosine at position 37 (t(6)A37) in tRNAs that read codons beginning with adenine. Catalyzes the conversion of L-threonine, HCO(3)(-)/CO(2) and ATP to give threonylcarbamoyl-AMP (TC-AMP) as the acyladenylate intermediate, with the release of diphosphate.</text>
</comment>
<keyword evidence="4 9" id="KW-0819">tRNA processing</keyword>
<dbReference type="PROSITE" id="PS51163">
    <property type="entry name" value="YRDC"/>
    <property type="match status" value="1"/>
</dbReference>
<evidence type="ECO:0000256" key="4">
    <source>
        <dbReference type="ARBA" id="ARBA00022694"/>
    </source>
</evidence>
<dbReference type="GO" id="GO:0002949">
    <property type="term" value="P:tRNA threonylcarbamoyladenosine modification"/>
    <property type="evidence" value="ECO:0007669"/>
    <property type="project" value="UniProtKB-UniRule"/>
</dbReference>
<dbReference type="Proteomes" id="UP001296967">
    <property type="component" value="Unassembled WGS sequence"/>
</dbReference>
<evidence type="ECO:0000256" key="7">
    <source>
        <dbReference type="ARBA" id="ARBA00022840"/>
    </source>
</evidence>
<evidence type="ECO:0000256" key="9">
    <source>
        <dbReference type="HAMAP-Rule" id="MF_01852"/>
    </source>
</evidence>
<dbReference type="GO" id="GO:0005737">
    <property type="term" value="C:cytoplasm"/>
    <property type="evidence" value="ECO:0007669"/>
    <property type="project" value="UniProtKB-SubCell"/>
</dbReference>
<dbReference type="AlphaFoldDB" id="A0AAJ0UGY0"/>
<organism evidence="11 12">
    <name type="scientific">Halochromatium salexigens</name>
    <name type="common">Chromatium salexigens</name>
    <dbReference type="NCBI Taxonomy" id="49447"/>
    <lineage>
        <taxon>Bacteria</taxon>
        <taxon>Pseudomonadati</taxon>
        <taxon>Pseudomonadota</taxon>
        <taxon>Gammaproteobacteria</taxon>
        <taxon>Chromatiales</taxon>
        <taxon>Chromatiaceae</taxon>
        <taxon>Halochromatium</taxon>
    </lineage>
</organism>
<dbReference type="GO" id="GO:0003725">
    <property type="term" value="F:double-stranded RNA binding"/>
    <property type="evidence" value="ECO:0007669"/>
    <property type="project" value="InterPro"/>
</dbReference>
<dbReference type="GO" id="GO:0005524">
    <property type="term" value="F:ATP binding"/>
    <property type="evidence" value="ECO:0007669"/>
    <property type="project" value="UniProtKB-UniRule"/>
</dbReference>
<gene>
    <name evidence="9" type="primary">tsaC</name>
    <name evidence="11" type="ORF">CCR82_12210</name>
</gene>
<dbReference type="GO" id="GO:0061710">
    <property type="term" value="F:L-threonylcarbamoyladenylate synthase"/>
    <property type="evidence" value="ECO:0007669"/>
    <property type="project" value="UniProtKB-EC"/>
</dbReference>
<keyword evidence="6 9" id="KW-0547">Nucleotide-binding</keyword>
<dbReference type="RefSeq" id="WP_201246098.1">
    <property type="nucleotide sequence ID" value="NZ_NHSF01000061.1"/>
</dbReference>
<keyword evidence="3 9" id="KW-0808">Transferase</keyword>
<keyword evidence="12" id="KW-1185">Reference proteome</keyword>
<evidence type="ECO:0000313" key="11">
    <source>
        <dbReference type="EMBL" id="MBK5931263.1"/>
    </source>
</evidence>
<sequence>MRTRTIGPSPFGLRRAAQAIAAGEVIAYPTEAVYGLGCDPLDARAVRRILAIKRRPEHKGLILIAADLDALWPFILPLAPARMADIEASWPGPNTWLLPARPDTPTWLTGAHETIAVRIPDHPIARALCAAWASDGGGALVSTSANIAARPPARTALEVRHRLPKGPDLILNARCGGNPRPSLIRDARTGRVLRP</sequence>
<dbReference type="EMBL" id="NHSF01000061">
    <property type="protein sequence ID" value="MBK5931263.1"/>
    <property type="molecule type" value="Genomic_DNA"/>
</dbReference>
<comment type="similarity">
    <text evidence="9">Belongs to the SUA5 family. TsaC subfamily.</text>
</comment>
<comment type="subcellular location">
    <subcellularLocation>
        <location evidence="1 9">Cytoplasm</location>
    </subcellularLocation>
</comment>
<proteinExistence type="inferred from homology"/>
<dbReference type="PANTHER" id="PTHR17490:SF18">
    <property type="entry name" value="THREONYLCARBAMOYL-AMP SYNTHASE"/>
    <property type="match status" value="1"/>
</dbReference>
<keyword evidence="7 9" id="KW-0067">ATP-binding</keyword>
<dbReference type="InterPro" id="IPR006070">
    <property type="entry name" value="Sua5-like_dom"/>
</dbReference>
<evidence type="ECO:0000256" key="5">
    <source>
        <dbReference type="ARBA" id="ARBA00022695"/>
    </source>
</evidence>
<evidence type="ECO:0000256" key="1">
    <source>
        <dbReference type="ARBA" id="ARBA00004496"/>
    </source>
</evidence>
<evidence type="ECO:0000256" key="6">
    <source>
        <dbReference type="ARBA" id="ARBA00022741"/>
    </source>
</evidence>
<evidence type="ECO:0000259" key="10">
    <source>
        <dbReference type="PROSITE" id="PS51163"/>
    </source>
</evidence>
<comment type="catalytic activity">
    <reaction evidence="8 9">
        <text>L-threonine + hydrogencarbonate + ATP = L-threonylcarbamoyladenylate + diphosphate + H2O</text>
        <dbReference type="Rhea" id="RHEA:36407"/>
        <dbReference type="ChEBI" id="CHEBI:15377"/>
        <dbReference type="ChEBI" id="CHEBI:17544"/>
        <dbReference type="ChEBI" id="CHEBI:30616"/>
        <dbReference type="ChEBI" id="CHEBI:33019"/>
        <dbReference type="ChEBI" id="CHEBI:57926"/>
        <dbReference type="ChEBI" id="CHEBI:73682"/>
        <dbReference type="EC" id="2.7.7.87"/>
    </reaction>
</comment>
<keyword evidence="5 9" id="KW-0548">Nucleotidyltransferase</keyword>
<feature type="domain" description="YrdC-like" evidence="10">
    <location>
        <begin position="10"/>
        <end position="195"/>
    </location>
</feature>
<reference evidence="11" key="2">
    <citation type="journal article" date="2020" name="Microorganisms">
        <title>Osmotic Adaptation and Compatible Solute Biosynthesis of Phototrophic Bacteria as Revealed from Genome Analyses.</title>
        <authorList>
            <person name="Imhoff J.F."/>
            <person name="Rahn T."/>
            <person name="Kunzel S."/>
            <person name="Keller A."/>
            <person name="Neulinger S.C."/>
        </authorList>
    </citation>
    <scope>NUCLEOTIDE SEQUENCE</scope>
    <source>
        <strain evidence="11">DSM 4395</strain>
    </source>
</reference>
<dbReference type="EC" id="2.7.7.87" evidence="9"/>
<comment type="caution">
    <text evidence="11">The sequence shown here is derived from an EMBL/GenBank/DDBJ whole genome shotgun (WGS) entry which is preliminary data.</text>
</comment>
<dbReference type="InterPro" id="IPR017945">
    <property type="entry name" value="DHBP_synth_RibB-like_a/b_dom"/>
</dbReference>
<dbReference type="GO" id="GO:0000049">
    <property type="term" value="F:tRNA binding"/>
    <property type="evidence" value="ECO:0007669"/>
    <property type="project" value="TreeGrafter"/>
</dbReference>
<evidence type="ECO:0000256" key="8">
    <source>
        <dbReference type="ARBA" id="ARBA00048366"/>
    </source>
</evidence>
<evidence type="ECO:0000256" key="2">
    <source>
        <dbReference type="ARBA" id="ARBA00022490"/>
    </source>
</evidence>
<accession>A0AAJ0UGY0</accession>